<feature type="domain" description="Cytochrome c" evidence="5">
    <location>
        <begin position="185"/>
        <end position="291"/>
    </location>
</feature>
<evidence type="ECO:0000256" key="1">
    <source>
        <dbReference type="ARBA" id="ARBA00022617"/>
    </source>
</evidence>
<gene>
    <name evidence="6" type="ORF">SAMN05444417_0278</name>
</gene>
<dbReference type="PROSITE" id="PS51007">
    <property type="entry name" value="CYTC"/>
    <property type="match status" value="2"/>
</dbReference>
<evidence type="ECO:0000256" key="3">
    <source>
        <dbReference type="ARBA" id="ARBA00023004"/>
    </source>
</evidence>
<dbReference type="Proteomes" id="UP000184292">
    <property type="component" value="Unassembled WGS sequence"/>
</dbReference>
<reference evidence="6 7" key="1">
    <citation type="submission" date="2016-11" db="EMBL/GenBank/DDBJ databases">
        <authorList>
            <person name="Jaros S."/>
            <person name="Januszkiewicz K."/>
            <person name="Wedrychowicz H."/>
        </authorList>
    </citation>
    <scope>NUCLEOTIDE SEQUENCE [LARGE SCALE GENOMIC DNA]</scope>
    <source>
        <strain evidence="6 7">DSM 100565</strain>
    </source>
</reference>
<keyword evidence="7" id="KW-1185">Reference proteome</keyword>
<dbReference type="Pfam" id="PF00034">
    <property type="entry name" value="Cytochrom_C"/>
    <property type="match status" value="2"/>
</dbReference>
<dbReference type="InterPro" id="IPR036909">
    <property type="entry name" value="Cyt_c-like_dom_sf"/>
</dbReference>
<accession>A0A1M6A7L5</accession>
<dbReference type="SUPFAM" id="SSF46626">
    <property type="entry name" value="Cytochrome c"/>
    <property type="match status" value="2"/>
</dbReference>
<protein>
    <submittedName>
        <fullName evidence="6">Cytochrome c, mono-and diheme variants</fullName>
    </submittedName>
</protein>
<keyword evidence="2 4" id="KW-0479">Metal-binding</keyword>
<dbReference type="STRING" id="1447782.SAMN05444417_0278"/>
<keyword evidence="3 4" id="KW-0408">Iron</keyword>
<dbReference type="GO" id="GO:0046872">
    <property type="term" value="F:metal ion binding"/>
    <property type="evidence" value="ECO:0007669"/>
    <property type="project" value="UniProtKB-KW"/>
</dbReference>
<organism evidence="6 7">
    <name type="scientific">Wenxinia saemankumensis</name>
    <dbReference type="NCBI Taxonomy" id="1447782"/>
    <lineage>
        <taxon>Bacteria</taxon>
        <taxon>Pseudomonadati</taxon>
        <taxon>Pseudomonadota</taxon>
        <taxon>Alphaproteobacteria</taxon>
        <taxon>Rhodobacterales</taxon>
        <taxon>Roseobacteraceae</taxon>
        <taxon>Wenxinia</taxon>
    </lineage>
</organism>
<feature type="domain" description="Cytochrome c" evidence="5">
    <location>
        <begin position="37"/>
        <end position="145"/>
    </location>
</feature>
<dbReference type="Gene3D" id="1.10.760.10">
    <property type="entry name" value="Cytochrome c-like domain"/>
    <property type="match status" value="2"/>
</dbReference>
<evidence type="ECO:0000313" key="7">
    <source>
        <dbReference type="Proteomes" id="UP000184292"/>
    </source>
</evidence>
<dbReference type="RefSeq" id="WP_073325867.1">
    <property type="nucleotide sequence ID" value="NZ_FQYO01000001.1"/>
</dbReference>
<dbReference type="OrthoDB" id="9811281at2"/>
<dbReference type="PANTHER" id="PTHR35008:SF8">
    <property type="entry name" value="ALCOHOL DEHYDROGENASE CYTOCHROME C SUBUNIT"/>
    <property type="match status" value="1"/>
</dbReference>
<dbReference type="PANTHER" id="PTHR35008">
    <property type="entry name" value="BLL4482 PROTEIN-RELATED"/>
    <property type="match status" value="1"/>
</dbReference>
<evidence type="ECO:0000256" key="2">
    <source>
        <dbReference type="ARBA" id="ARBA00022723"/>
    </source>
</evidence>
<dbReference type="GO" id="GO:0009055">
    <property type="term" value="F:electron transfer activity"/>
    <property type="evidence" value="ECO:0007669"/>
    <property type="project" value="InterPro"/>
</dbReference>
<dbReference type="InterPro" id="IPR051459">
    <property type="entry name" value="Cytochrome_c-type_DH"/>
</dbReference>
<dbReference type="GO" id="GO:0020037">
    <property type="term" value="F:heme binding"/>
    <property type="evidence" value="ECO:0007669"/>
    <property type="project" value="InterPro"/>
</dbReference>
<evidence type="ECO:0000313" key="6">
    <source>
        <dbReference type="EMBL" id="SHI32465.1"/>
    </source>
</evidence>
<sequence length="301" mass="31343">MRALLALVLAGLLGVAAFWWISAPRPASAALYEGLDGDPARGERIFWAAGCAGCHTAPEAEPGDSPVLAGGQRFDTPFGTFVAPNISTDETHGIGAWSDLGLANAIQRGIGRDGAHLYPAFPYASYIRARPAEIVDLVAFLRTLPADATPSEANEVGFPFNIRRGLGLWKRLYLDPDPVVGGLTGAAEDGRHLVEALGHCGECHTPRTALGGPDLSRWMAGGPNPAGEGRIPGLTPGQLGWSEGDIAAFLQSGLTPDFDSVGGEMAEVIANTARLPDEDRAAIAAYLVALPDVETAVTAGE</sequence>
<dbReference type="EMBL" id="FQYO01000001">
    <property type="protein sequence ID" value="SHI32465.1"/>
    <property type="molecule type" value="Genomic_DNA"/>
</dbReference>
<evidence type="ECO:0000256" key="4">
    <source>
        <dbReference type="PROSITE-ProRule" id="PRU00433"/>
    </source>
</evidence>
<proteinExistence type="predicted"/>
<dbReference type="InterPro" id="IPR009056">
    <property type="entry name" value="Cyt_c-like_dom"/>
</dbReference>
<keyword evidence="1 4" id="KW-0349">Heme</keyword>
<dbReference type="AlphaFoldDB" id="A0A1M6A7L5"/>
<evidence type="ECO:0000259" key="5">
    <source>
        <dbReference type="PROSITE" id="PS51007"/>
    </source>
</evidence>
<name>A0A1M6A7L5_9RHOB</name>